<dbReference type="PRINTS" id="PR00411">
    <property type="entry name" value="PNDRDTASEI"/>
</dbReference>
<keyword evidence="7" id="KW-1185">Reference proteome</keyword>
<keyword evidence="2" id="KW-0285">Flavoprotein</keyword>
<dbReference type="GO" id="GO:0008177">
    <property type="term" value="F:succinate dehydrogenase (quinone) activity"/>
    <property type="evidence" value="ECO:0007669"/>
    <property type="project" value="UniProtKB-EC"/>
</dbReference>
<keyword evidence="6" id="KW-0614">Plasmid</keyword>
<evidence type="ECO:0000256" key="3">
    <source>
        <dbReference type="ARBA" id="ARBA00022827"/>
    </source>
</evidence>
<protein>
    <submittedName>
        <fullName evidence="6">Fumarate reductase flavoprotein subunit</fullName>
        <ecNumber evidence="6">1.3.5.1</ecNumber>
    </submittedName>
</protein>
<evidence type="ECO:0000256" key="1">
    <source>
        <dbReference type="ARBA" id="ARBA00001974"/>
    </source>
</evidence>
<comment type="cofactor">
    <cofactor evidence="1">
        <name>FAD</name>
        <dbReference type="ChEBI" id="CHEBI:57692"/>
    </cofactor>
</comment>
<dbReference type="GO" id="GO:0008202">
    <property type="term" value="P:steroid metabolic process"/>
    <property type="evidence" value="ECO:0007669"/>
    <property type="project" value="UniProtKB-ARBA"/>
</dbReference>
<dbReference type="PANTHER" id="PTHR43400">
    <property type="entry name" value="FUMARATE REDUCTASE"/>
    <property type="match status" value="1"/>
</dbReference>
<evidence type="ECO:0000256" key="2">
    <source>
        <dbReference type="ARBA" id="ARBA00022630"/>
    </source>
</evidence>
<evidence type="ECO:0000313" key="6">
    <source>
        <dbReference type="EMBL" id="APG95238.1"/>
    </source>
</evidence>
<feature type="domain" description="FAD-dependent oxidoreductase 2 FAD-binding" evidence="5">
    <location>
        <begin position="13"/>
        <end position="550"/>
    </location>
</feature>
<proteinExistence type="predicted"/>
<evidence type="ECO:0000256" key="4">
    <source>
        <dbReference type="ARBA" id="ARBA00023002"/>
    </source>
</evidence>
<dbReference type="PANTHER" id="PTHR43400:SF10">
    <property type="entry name" value="3-OXOSTEROID 1-DEHYDROGENASE"/>
    <property type="match status" value="1"/>
</dbReference>
<sequence length="572" mass="61381">MITNLDGVAESYDVIVVGAGGAGLSAAVFAALAGKSVLVVERARHVGGTTALSAGTVWIPNSLHTRSVGAQDSLEMASAFLSGVVGTHSERKLRDQFLASGPHAVELLESRTEVAFRAYPTHPDYEQQVNGAVLRGRALEPLPFDGRRLGKDLRLLLPPMPEFTLFGGMMVDRRDISHLFNLARSWQSLRHSIALFVRYAADRLRGPRGTRLVMGNALVARLLQSVKKLNCAIVLDTTVERLLLAGGRVEGLVLLNGTHQRTVHARDAVILAAGGFNHHPKHRQQLLGDAASALSLTTPQHDGALHDLAIAVGAQIGHSNLDGAFWAPVSRRKREDGSTALFPHFILDRSKPGTVCVNQSGRRFVNEATSYHRFARAMIEAHRHSPTIPCYIITDAIGLKKYGLGMVRPGALNLRPFLNEGYLTAGASLAELGAKLAIDPGQLEETIARMNEFGRTGRDLDFGRGETEYHRINGDAAASGPNPTLGLIEKPPFYAVKLYPSDIGAAAGLVTDEWARVVDKRGVPIAGLYACGNMANSIMGGTYPGPGITLGPAITFAYRAVEHLRSAPRADG</sequence>
<dbReference type="KEGG" id="same:SAMCFNEI73_pC1534"/>
<dbReference type="Pfam" id="PF00890">
    <property type="entry name" value="FAD_binding_2"/>
    <property type="match status" value="1"/>
</dbReference>
<keyword evidence="3" id="KW-0274">FAD</keyword>
<dbReference type="Gene3D" id="3.90.700.10">
    <property type="entry name" value="Succinate dehydrogenase/fumarate reductase flavoprotein, catalytic domain"/>
    <property type="match status" value="1"/>
</dbReference>
<geneLocation type="plasmid" evidence="6 7">
    <name>C</name>
</geneLocation>
<dbReference type="InterPro" id="IPR050315">
    <property type="entry name" value="FAD-oxidoreductase_2"/>
</dbReference>
<dbReference type="SUPFAM" id="SSF56425">
    <property type="entry name" value="Succinate dehydrogenase/fumarate reductase flavoprotein, catalytic domain"/>
    <property type="match status" value="1"/>
</dbReference>
<dbReference type="EMBL" id="CP013110">
    <property type="protein sequence ID" value="APG95238.1"/>
    <property type="molecule type" value="Genomic_DNA"/>
</dbReference>
<dbReference type="SUPFAM" id="SSF51905">
    <property type="entry name" value="FAD/NAD(P)-binding domain"/>
    <property type="match status" value="1"/>
</dbReference>
<dbReference type="InterPro" id="IPR003953">
    <property type="entry name" value="FAD-dep_OxRdtase_2_FAD-bd"/>
</dbReference>
<evidence type="ECO:0000259" key="5">
    <source>
        <dbReference type="Pfam" id="PF00890"/>
    </source>
</evidence>
<dbReference type="InterPro" id="IPR036188">
    <property type="entry name" value="FAD/NAD-bd_sf"/>
</dbReference>
<dbReference type="Gene3D" id="3.50.50.60">
    <property type="entry name" value="FAD/NAD(P)-binding domain"/>
    <property type="match status" value="3"/>
</dbReference>
<keyword evidence="4 6" id="KW-0560">Oxidoreductase</keyword>
<accession>A0A1L3LYT3</accession>
<dbReference type="RefSeq" id="WP_064254155.1">
    <property type="nucleotide sequence ID" value="NZ_CP013110.1"/>
</dbReference>
<dbReference type="Proteomes" id="UP000182306">
    <property type="component" value="Plasmid C"/>
</dbReference>
<dbReference type="OrthoDB" id="3178130at2"/>
<organism evidence="6 7">
    <name type="scientific">Sinorhizobium americanum</name>
    <dbReference type="NCBI Taxonomy" id="194963"/>
    <lineage>
        <taxon>Bacteria</taxon>
        <taxon>Pseudomonadati</taxon>
        <taxon>Pseudomonadota</taxon>
        <taxon>Alphaproteobacteria</taxon>
        <taxon>Hyphomicrobiales</taxon>
        <taxon>Rhizobiaceae</taxon>
        <taxon>Sinorhizobium/Ensifer group</taxon>
        <taxon>Sinorhizobium</taxon>
    </lineage>
</organism>
<reference evidence="6 7" key="1">
    <citation type="submission" date="2015-10" db="EMBL/GenBank/DDBJ databases">
        <title>Genomic differences between typical nodule nitrogen-fixing rhizobial strains and those coming from bean seeds.</title>
        <authorList>
            <person name="Peralta H."/>
            <person name="Aguilar-Vera A."/>
            <person name="Diaz R."/>
            <person name="Mora Y."/>
            <person name="Martinez-Batallar G."/>
            <person name="Salazar E."/>
            <person name="Vargas-Lagunas C."/>
            <person name="Encarnacion S."/>
            <person name="Girard L."/>
            <person name="Mora J."/>
        </authorList>
    </citation>
    <scope>NUCLEOTIDE SEQUENCE [LARGE SCALE GENOMIC DNA]</scope>
    <source>
        <strain evidence="6 7">CFNEI 73</strain>
        <plasmid evidence="6 7">C</plasmid>
    </source>
</reference>
<dbReference type="EC" id="1.3.5.1" evidence="6"/>
<name>A0A1L3LYT3_9HYPH</name>
<dbReference type="InterPro" id="IPR027477">
    <property type="entry name" value="Succ_DH/fumarate_Rdtase_cat_sf"/>
</dbReference>
<evidence type="ECO:0000313" key="7">
    <source>
        <dbReference type="Proteomes" id="UP000182306"/>
    </source>
</evidence>
<gene>
    <name evidence="6" type="ORF">SAMCFNEI73_pC1534</name>
</gene>
<dbReference type="NCBIfam" id="NF009477">
    <property type="entry name" value="PRK12843.1"/>
    <property type="match status" value="1"/>
</dbReference>
<dbReference type="AlphaFoldDB" id="A0A1L3LYT3"/>